<dbReference type="PANTHER" id="PTHR21198">
    <property type="entry name" value="GLUTAMATE RACEMASE"/>
    <property type="match status" value="1"/>
</dbReference>
<dbReference type="PROSITE" id="PS00923">
    <property type="entry name" value="ASP_GLU_RACEMASE_1"/>
    <property type="match status" value="1"/>
</dbReference>
<keyword evidence="2" id="KW-0413">Isomerase</keyword>
<dbReference type="PANTHER" id="PTHR21198:SF7">
    <property type="entry name" value="ASPARTATE-GLUTAMATE RACEMASE FAMILY"/>
    <property type="match status" value="1"/>
</dbReference>
<proteinExistence type="inferred from homology"/>
<sequence length="233" mass="25546">MGVIGGMGPLATNVFYDMVIEKTEAERDQDHINMIILSHATMPDRTAAIKEGKTDEIFEKLLKDARFLEESGACCIAVPCNTSHYVLGWVQENVNIPIINMIDEAALMVKEDVGSGIGKYGEKVKIGVMATDGTIEMGLYQKALKAQGLEPVVPSSENQKKVMKIIYEGVKKGQPVKPEDFKAVADEFKEKGCAKALMACTELSVYKIKEGLDDYYIDAMEALAKKAIEICGK</sequence>
<comment type="caution">
    <text evidence="3">The sequence shown here is derived from an EMBL/GenBank/DDBJ whole genome shotgun (WGS) entry which is preliminary data.</text>
</comment>
<gene>
    <name evidence="3" type="ORF">INF20_00105</name>
</gene>
<dbReference type="InterPro" id="IPR001920">
    <property type="entry name" value="Asp/Glu_race"/>
</dbReference>
<dbReference type="Pfam" id="PF01177">
    <property type="entry name" value="Asp_Glu_race"/>
    <property type="match status" value="1"/>
</dbReference>
<reference evidence="3 4" key="1">
    <citation type="submission" date="2020-10" db="EMBL/GenBank/DDBJ databases">
        <title>ChiBAC.</title>
        <authorList>
            <person name="Zenner C."/>
            <person name="Hitch T.C.A."/>
            <person name="Clavel T."/>
        </authorList>
    </citation>
    <scope>NUCLEOTIDE SEQUENCE [LARGE SCALE GENOMIC DNA]</scope>
    <source>
        <strain evidence="3 4">DSM 108706</strain>
    </source>
</reference>
<name>A0ABR9QUZ2_9FIRM</name>
<evidence type="ECO:0000256" key="2">
    <source>
        <dbReference type="ARBA" id="ARBA00023235"/>
    </source>
</evidence>
<keyword evidence="4" id="KW-1185">Reference proteome</keyword>
<dbReference type="InterPro" id="IPR015942">
    <property type="entry name" value="Asp/Glu/hydantoin_racemase"/>
</dbReference>
<dbReference type="SUPFAM" id="SSF53681">
    <property type="entry name" value="Aspartate/glutamate racemase"/>
    <property type="match status" value="2"/>
</dbReference>
<dbReference type="EMBL" id="JADCKA010000001">
    <property type="protein sequence ID" value="MBE5034691.1"/>
    <property type="molecule type" value="Genomic_DNA"/>
</dbReference>
<organism evidence="3 4">
    <name type="scientific">Gallibacter intestinalis</name>
    <dbReference type="NCBI Taxonomy" id="2779356"/>
    <lineage>
        <taxon>Bacteria</taxon>
        <taxon>Bacillati</taxon>
        <taxon>Bacillota</taxon>
        <taxon>Clostridia</taxon>
        <taxon>Eubacteriales</taxon>
        <taxon>Eubacteriaceae</taxon>
        <taxon>Gallibacter</taxon>
    </lineage>
</organism>
<dbReference type="Gene3D" id="3.40.50.1860">
    <property type="match status" value="2"/>
</dbReference>
<evidence type="ECO:0000256" key="1">
    <source>
        <dbReference type="ARBA" id="ARBA00007847"/>
    </source>
</evidence>
<evidence type="ECO:0000313" key="4">
    <source>
        <dbReference type="Proteomes" id="UP001516588"/>
    </source>
</evidence>
<comment type="similarity">
    <text evidence="1">Belongs to the aspartate/glutamate racemases family.</text>
</comment>
<dbReference type="Proteomes" id="UP001516588">
    <property type="component" value="Unassembled WGS sequence"/>
</dbReference>
<protein>
    <submittedName>
        <fullName evidence="3">Aspartate/glutamate racemase family protein</fullName>
    </submittedName>
</protein>
<dbReference type="InterPro" id="IPR004380">
    <property type="entry name" value="Asp_race"/>
</dbReference>
<dbReference type="NCBIfam" id="TIGR00035">
    <property type="entry name" value="asp_race"/>
    <property type="match status" value="1"/>
</dbReference>
<dbReference type="InterPro" id="IPR018187">
    <property type="entry name" value="Asp/Glu_racemase_AS_1"/>
</dbReference>
<evidence type="ECO:0000313" key="3">
    <source>
        <dbReference type="EMBL" id="MBE5034691.1"/>
    </source>
</evidence>
<accession>A0ABR9QUZ2</accession>